<dbReference type="RefSeq" id="WP_253754181.1">
    <property type="nucleotide sequence ID" value="NZ_JAMZDZ010000001.1"/>
</dbReference>
<name>A0ABV8LZK7_9ACTN</name>
<sequence>MIAVHELLAARRSLRGINRDLNLGYYAVRRYARGDSLDEVLVTATHRRPLLDGYKAFHYEQFHAGQRNGSELFRQIKARGFRSSLSSWSLPTLTQDLHHRPATSASSAIPAPHSRRAPLVSPAMDMPLTMEAFVKRGWASPAGSRARGHTEACALIPPG</sequence>
<evidence type="ECO:0000313" key="3">
    <source>
        <dbReference type="Proteomes" id="UP001595816"/>
    </source>
</evidence>
<feature type="region of interest" description="Disordered" evidence="1">
    <location>
        <begin position="100"/>
        <end position="119"/>
    </location>
</feature>
<organism evidence="2 3">
    <name type="scientific">Hamadaea flava</name>
    <dbReference type="NCBI Taxonomy" id="1742688"/>
    <lineage>
        <taxon>Bacteria</taxon>
        <taxon>Bacillati</taxon>
        <taxon>Actinomycetota</taxon>
        <taxon>Actinomycetes</taxon>
        <taxon>Micromonosporales</taxon>
        <taxon>Micromonosporaceae</taxon>
        <taxon>Hamadaea</taxon>
    </lineage>
</organism>
<proteinExistence type="predicted"/>
<evidence type="ECO:0000256" key="1">
    <source>
        <dbReference type="SAM" id="MobiDB-lite"/>
    </source>
</evidence>
<dbReference type="Proteomes" id="UP001595816">
    <property type="component" value="Unassembled WGS sequence"/>
</dbReference>
<accession>A0ABV8LZK7</accession>
<keyword evidence="3" id="KW-1185">Reference proteome</keyword>
<reference evidence="3" key="1">
    <citation type="journal article" date="2019" name="Int. J. Syst. Evol. Microbiol.">
        <title>The Global Catalogue of Microorganisms (GCM) 10K type strain sequencing project: providing services to taxonomists for standard genome sequencing and annotation.</title>
        <authorList>
            <consortium name="The Broad Institute Genomics Platform"/>
            <consortium name="The Broad Institute Genome Sequencing Center for Infectious Disease"/>
            <person name="Wu L."/>
            <person name="Ma J."/>
        </authorList>
    </citation>
    <scope>NUCLEOTIDE SEQUENCE [LARGE SCALE GENOMIC DNA]</scope>
    <source>
        <strain evidence="3">CGMCC 4.7289</strain>
    </source>
</reference>
<feature type="compositionally biased region" description="Low complexity" evidence="1">
    <location>
        <begin position="102"/>
        <end position="112"/>
    </location>
</feature>
<evidence type="ECO:0000313" key="2">
    <source>
        <dbReference type="EMBL" id="MFC4135852.1"/>
    </source>
</evidence>
<protein>
    <submittedName>
        <fullName evidence="2">Uncharacterized protein</fullName>
    </submittedName>
</protein>
<dbReference type="EMBL" id="JBHSAY010000027">
    <property type="protein sequence ID" value="MFC4135852.1"/>
    <property type="molecule type" value="Genomic_DNA"/>
</dbReference>
<gene>
    <name evidence="2" type="ORF">ACFOZ4_35035</name>
</gene>
<comment type="caution">
    <text evidence="2">The sequence shown here is derived from an EMBL/GenBank/DDBJ whole genome shotgun (WGS) entry which is preliminary data.</text>
</comment>